<proteinExistence type="predicted"/>
<organism evidence="2 3">
    <name type="scientific">Myriangium duriaei CBS 260.36</name>
    <dbReference type="NCBI Taxonomy" id="1168546"/>
    <lineage>
        <taxon>Eukaryota</taxon>
        <taxon>Fungi</taxon>
        <taxon>Dikarya</taxon>
        <taxon>Ascomycota</taxon>
        <taxon>Pezizomycotina</taxon>
        <taxon>Dothideomycetes</taxon>
        <taxon>Dothideomycetidae</taxon>
        <taxon>Myriangiales</taxon>
        <taxon>Myriangiaceae</taxon>
        <taxon>Myriangium</taxon>
    </lineage>
</organism>
<dbReference type="OrthoDB" id="2338662at2759"/>
<protein>
    <submittedName>
        <fullName evidence="2">Uncharacterized protein</fullName>
    </submittedName>
</protein>
<keyword evidence="1" id="KW-0732">Signal</keyword>
<dbReference type="Proteomes" id="UP000799439">
    <property type="component" value="Unassembled WGS sequence"/>
</dbReference>
<keyword evidence="3" id="KW-1185">Reference proteome</keyword>
<dbReference type="AlphaFoldDB" id="A0A9P4MM94"/>
<reference evidence="2" key="1">
    <citation type="journal article" date="2020" name="Stud. Mycol.">
        <title>101 Dothideomycetes genomes: a test case for predicting lifestyles and emergence of pathogens.</title>
        <authorList>
            <person name="Haridas S."/>
            <person name="Albert R."/>
            <person name="Binder M."/>
            <person name="Bloem J."/>
            <person name="Labutti K."/>
            <person name="Salamov A."/>
            <person name="Andreopoulos B."/>
            <person name="Baker S."/>
            <person name="Barry K."/>
            <person name="Bills G."/>
            <person name="Bluhm B."/>
            <person name="Cannon C."/>
            <person name="Castanera R."/>
            <person name="Culley D."/>
            <person name="Daum C."/>
            <person name="Ezra D."/>
            <person name="Gonzalez J."/>
            <person name="Henrissat B."/>
            <person name="Kuo A."/>
            <person name="Liang C."/>
            <person name="Lipzen A."/>
            <person name="Lutzoni F."/>
            <person name="Magnuson J."/>
            <person name="Mondo S."/>
            <person name="Nolan M."/>
            <person name="Ohm R."/>
            <person name="Pangilinan J."/>
            <person name="Park H.-J."/>
            <person name="Ramirez L."/>
            <person name="Alfaro M."/>
            <person name="Sun H."/>
            <person name="Tritt A."/>
            <person name="Yoshinaga Y."/>
            <person name="Zwiers L.-H."/>
            <person name="Turgeon B."/>
            <person name="Goodwin S."/>
            <person name="Spatafora J."/>
            <person name="Crous P."/>
            <person name="Grigoriev I."/>
        </authorList>
    </citation>
    <scope>NUCLEOTIDE SEQUENCE</scope>
    <source>
        <strain evidence="2">CBS 260.36</strain>
    </source>
</reference>
<gene>
    <name evidence="2" type="ORF">K461DRAFT_284453</name>
</gene>
<sequence>MVMFTPICLQAVLAALAIAQTTPLTGRHTELPRWCGKPYKKDSPNFDPGGQLYPPPSQPNKQIYLQVAPKHSIYVDSETTAEFIVDAELSKLHGKPLGKGKPSGTLYFEIRQDSVQNALVSDKVAVGTMGTTFKFDLAQLKPKMDPYTIIISAGPTPGDKTFVATTELYYLPAKTTGSMVKIDNLNGGMLLANKVSKFAFEPILPFGMYTSCSGWLTSKANAQRYKDFGYTMIHPVCAFTDGDLSDMFNWMDDMNMPYQYDMRGSYYDLKSVAEQVPRIKDRDSFLSWYTADEPDGWQYAFKSTDSAYEYLKRVDPYHPVGLVLNCQNYYFDRYSAGADYIMEDAYPIGINPKFCPEWGTNCNSTYGDCGCDNCVGALHDVSDRLDDFRKYQTWLGRRQKPLWTVPQAFHSGPYWSRDPSPGETWAMNLLGFNHGSKGVMSWIFPASDTLNKAHGDMSKVFAAAPVRDFLLGSNPLPLKISGNPSLDVAYWKLGNQIMVGLVNQDLGKSTASSVRLPFRGYSVASQPWGSLKWSSVMCGLKVEVPSGVTTSVVILTKRSKAEDQTLLDECSE</sequence>
<dbReference type="EMBL" id="ML996081">
    <property type="protein sequence ID" value="KAF2158187.1"/>
    <property type="molecule type" value="Genomic_DNA"/>
</dbReference>
<feature type="signal peptide" evidence="1">
    <location>
        <begin position="1"/>
        <end position="19"/>
    </location>
</feature>
<accession>A0A9P4MM94</accession>
<feature type="chain" id="PRO_5040346500" evidence="1">
    <location>
        <begin position="20"/>
        <end position="572"/>
    </location>
</feature>
<name>A0A9P4MM94_9PEZI</name>
<dbReference type="Gene3D" id="3.20.20.80">
    <property type="entry name" value="Glycosidases"/>
    <property type="match status" value="1"/>
</dbReference>
<evidence type="ECO:0000313" key="2">
    <source>
        <dbReference type="EMBL" id="KAF2158187.1"/>
    </source>
</evidence>
<evidence type="ECO:0000313" key="3">
    <source>
        <dbReference type="Proteomes" id="UP000799439"/>
    </source>
</evidence>
<evidence type="ECO:0000256" key="1">
    <source>
        <dbReference type="SAM" id="SignalP"/>
    </source>
</evidence>
<comment type="caution">
    <text evidence="2">The sequence shown here is derived from an EMBL/GenBank/DDBJ whole genome shotgun (WGS) entry which is preliminary data.</text>
</comment>